<dbReference type="PATRIC" id="fig|52689.4.peg.1461"/>
<evidence type="ECO:0000256" key="1">
    <source>
        <dbReference type="ARBA" id="ARBA00001974"/>
    </source>
</evidence>
<evidence type="ECO:0000256" key="12">
    <source>
        <dbReference type="ARBA" id="ARBA00033999"/>
    </source>
</evidence>
<dbReference type="EMBL" id="LGYO01000027">
    <property type="protein sequence ID" value="KNZ41546.1"/>
    <property type="molecule type" value="Genomic_DNA"/>
</dbReference>
<evidence type="ECO:0000256" key="6">
    <source>
        <dbReference type="ARBA" id="ARBA00022763"/>
    </source>
</evidence>
<keyword evidence="7" id="KW-0274">FAD</keyword>
<comment type="caution">
    <text evidence="14">The sequence shown here is derived from an EMBL/GenBank/DDBJ whole genome shotgun (WGS) entry which is preliminary data.</text>
</comment>
<comment type="cofactor">
    <cofactor evidence="1">
        <name>FAD</name>
        <dbReference type="ChEBI" id="CHEBI:57692"/>
    </cofactor>
</comment>
<evidence type="ECO:0000256" key="7">
    <source>
        <dbReference type="ARBA" id="ARBA00022827"/>
    </source>
</evidence>
<dbReference type="InterPro" id="IPR036155">
    <property type="entry name" value="Crypto/Photolyase_N_sf"/>
</dbReference>
<keyword evidence="6" id="KW-0227">DNA damage</keyword>
<dbReference type="PROSITE" id="PS51645">
    <property type="entry name" value="PHR_CRY_ALPHA_BETA"/>
    <property type="match status" value="1"/>
</dbReference>
<keyword evidence="15" id="KW-1185">Reference proteome</keyword>
<dbReference type="Gene3D" id="1.25.40.80">
    <property type="match status" value="1"/>
</dbReference>
<evidence type="ECO:0000256" key="4">
    <source>
        <dbReference type="ARBA" id="ARBA00014046"/>
    </source>
</evidence>
<dbReference type="RefSeq" id="WP_201780274.1">
    <property type="nucleotide sequence ID" value="NZ_LGYO01000027.1"/>
</dbReference>
<dbReference type="InterPro" id="IPR036134">
    <property type="entry name" value="Crypto/Photolyase_FAD-like_sf"/>
</dbReference>
<comment type="catalytic activity">
    <reaction evidence="12">
        <text>cyclobutadipyrimidine (in DNA) = 2 pyrimidine residues (in DNA).</text>
        <dbReference type="EC" id="4.1.99.3"/>
    </reaction>
</comment>
<keyword evidence="5" id="KW-0285">Flavoprotein</keyword>
<keyword evidence="9" id="KW-0234">DNA repair</keyword>
<dbReference type="EC" id="4.1.99.3" evidence="3"/>
<dbReference type="InterPro" id="IPR006050">
    <property type="entry name" value="DNA_photolyase_N"/>
</dbReference>
<evidence type="ECO:0000256" key="8">
    <source>
        <dbReference type="ARBA" id="ARBA00023125"/>
    </source>
</evidence>
<evidence type="ECO:0000256" key="5">
    <source>
        <dbReference type="ARBA" id="ARBA00022630"/>
    </source>
</evidence>
<evidence type="ECO:0000256" key="9">
    <source>
        <dbReference type="ARBA" id="ARBA00023204"/>
    </source>
</evidence>
<keyword evidence="10" id="KW-0456">Lyase</keyword>
<evidence type="ECO:0000313" key="14">
    <source>
        <dbReference type="EMBL" id="KNZ41546.1"/>
    </source>
</evidence>
<name>A0A0L6TZ44_9FIRM</name>
<dbReference type="InterPro" id="IPR014729">
    <property type="entry name" value="Rossmann-like_a/b/a_fold"/>
</dbReference>
<protein>
    <recommendedName>
        <fullName evidence="4">Deoxyribodipyrimidine photo-lyase</fullName>
        <ecNumber evidence="3">4.1.99.3</ecNumber>
    </recommendedName>
    <alternativeName>
        <fullName evidence="11">DNA photolyase</fullName>
    </alternativeName>
</protein>
<evidence type="ECO:0000256" key="2">
    <source>
        <dbReference type="ARBA" id="ARBA00006409"/>
    </source>
</evidence>
<evidence type="ECO:0000256" key="10">
    <source>
        <dbReference type="ARBA" id="ARBA00023239"/>
    </source>
</evidence>
<dbReference type="SUPFAM" id="SSF52425">
    <property type="entry name" value="Cryptochrome/photolyase, N-terminal domain"/>
    <property type="match status" value="1"/>
</dbReference>
<reference evidence="15" key="1">
    <citation type="submission" date="2015-07" db="EMBL/GenBank/DDBJ databases">
        <title>Draft genome sequence of Acetobacterium bakii DSM 8293, a potential psychrophilic chemical producer through syngas fermentation.</title>
        <authorList>
            <person name="Song Y."/>
            <person name="Hwang S."/>
            <person name="Cho B.-K."/>
        </authorList>
    </citation>
    <scope>NUCLEOTIDE SEQUENCE [LARGE SCALE GENOMIC DNA]</scope>
    <source>
        <strain evidence="15">DSM 8239</strain>
    </source>
</reference>
<comment type="similarity">
    <text evidence="2">Belongs to the DNA photolyase class-2 family.</text>
</comment>
<organism evidence="14 15">
    <name type="scientific">Acetobacterium bakii</name>
    <dbReference type="NCBI Taxonomy" id="52689"/>
    <lineage>
        <taxon>Bacteria</taxon>
        <taxon>Bacillati</taxon>
        <taxon>Bacillota</taxon>
        <taxon>Clostridia</taxon>
        <taxon>Eubacteriales</taxon>
        <taxon>Eubacteriaceae</taxon>
        <taxon>Acetobacterium</taxon>
    </lineage>
</organism>
<dbReference type="SUPFAM" id="SSF48173">
    <property type="entry name" value="Cryptochrome/photolyase FAD-binding domain"/>
    <property type="match status" value="1"/>
</dbReference>
<dbReference type="Gene3D" id="3.40.50.620">
    <property type="entry name" value="HUPs"/>
    <property type="match status" value="1"/>
</dbReference>
<evidence type="ECO:0000313" key="15">
    <source>
        <dbReference type="Proteomes" id="UP000036873"/>
    </source>
</evidence>
<evidence type="ECO:0000256" key="11">
    <source>
        <dbReference type="ARBA" id="ARBA00031671"/>
    </source>
</evidence>
<dbReference type="AlphaFoldDB" id="A0A0L6TZ44"/>
<dbReference type="GO" id="GO:0000719">
    <property type="term" value="P:photoreactive repair"/>
    <property type="evidence" value="ECO:0007669"/>
    <property type="project" value="TreeGrafter"/>
</dbReference>
<dbReference type="InterPro" id="IPR052219">
    <property type="entry name" value="Photolyase_Class-2"/>
</dbReference>
<gene>
    <name evidence="14" type="ORF">AKG39_11175</name>
</gene>
<accession>A0A0L6TZ44</accession>
<proteinExistence type="inferred from homology"/>
<dbReference type="PANTHER" id="PTHR10211">
    <property type="entry name" value="DEOXYRIBODIPYRIMIDINE PHOTOLYASE"/>
    <property type="match status" value="1"/>
</dbReference>
<evidence type="ECO:0000256" key="3">
    <source>
        <dbReference type="ARBA" id="ARBA00013149"/>
    </source>
</evidence>
<dbReference type="PANTHER" id="PTHR10211:SF0">
    <property type="entry name" value="DEOXYRIBODIPYRIMIDINE PHOTO-LYASE"/>
    <property type="match status" value="1"/>
</dbReference>
<dbReference type="Pfam" id="PF00875">
    <property type="entry name" value="DNA_photolyase"/>
    <property type="match status" value="1"/>
</dbReference>
<dbReference type="FunFam" id="1.10.579.10:FF:000002">
    <property type="entry name" value="Deoxyribodipyrimidine photolyase"/>
    <property type="match status" value="1"/>
</dbReference>
<dbReference type="STRING" id="52689.AKG39_11175"/>
<dbReference type="Proteomes" id="UP000036873">
    <property type="component" value="Unassembled WGS sequence"/>
</dbReference>
<keyword evidence="8" id="KW-0238">DNA-binding</keyword>
<sequence length="469" mass="55382">MFTDRLTVHFEKSITTSPVGFCLYWMQQSQRINYNHALAYAIELSNEYKLPLLVYFGLTDDFPEANERHYAFMLEGLNEVSKELQKRGIGFHLVKASPEVGITDYIRNAAFLVMDKGYLKIQRKWREKVIKKALTTEVLGVYELESDLIVPIGMTSVKEEYAARTIRPKIHRYLDQYALNFRMKSVIIPWSGEWFEALDNQLYPKAIHNLNPKMIDEFLESAAIDHSVKKSLYFKGGYSNALLRLHAFIEKGLPHYDEGNSPAFVVQSGLSPYLHFGQISALEIYLTLQKVKHIRNEAYNGFIEQLIVRRELAFNFVYYREGYDVFETMTNPWAYRTMGLHDDDVRPYLYDVEVLEKFATHDTYWNTAMKEMVLTGYMHNYMRMYWCKKIIEWTPNFKKAYETAIYLNNKYFIDGRDPNSYTGVAWCFGIHDRGWRERSIFGTLRYMNAQGLKRKFDMKKYIERIDKLI</sequence>
<feature type="domain" description="Photolyase/cryptochrome alpha/beta" evidence="13">
    <location>
        <begin position="20"/>
        <end position="149"/>
    </location>
</feature>
<dbReference type="GO" id="GO:0003677">
    <property type="term" value="F:DNA binding"/>
    <property type="evidence" value="ECO:0007669"/>
    <property type="project" value="UniProtKB-KW"/>
</dbReference>
<dbReference type="Gene3D" id="1.10.579.10">
    <property type="entry name" value="DNA Cyclobutane Dipyrimidine Photolyase, subunit A, domain 3"/>
    <property type="match status" value="1"/>
</dbReference>
<evidence type="ECO:0000259" key="13">
    <source>
        <dbReference type="PROSITE" id="PS51645"/>
    </source>
</evidence>
<dbReference type="GO" id="GO:0003904">
    <property type="term" value="F:deoxyribodipyrimidine photo-lyase activity"/>
    <property type="evidence" value="ECO:0007669"/>
    <property type="project" value="UniProtKB-EC"/>
</dbReference>